<evidence type="ECO:0000259" key="7">
    <source>
        <dbReference type="Pfam" id="PF08511"/>
    </source>
</evidence>
<dbReference type="RefSeq" id="WP_007426338.1">
    <property type="nucleotide sequence ID" value="NZ_AMGO01000021.1"/>
</dbReference>
<dbReference type="GO" id="GO:0006744">
    <property type="term" value="P:ubiquinone biosynthetic process"/>
    <property type="evidence" value="ECO:0007669"/>
    <property type="project" value="UniProtKB-KW"/>
</dbReference>
<dbReference type="STRING" id="1231392.OCGS_1186"/>
<accession>K2H9X6</accession>
<feature type="domain" description="COQ9 C-terminal" evidence="7">
    <location>
        <begin position="115"/>
        <end position="183"/>
    </location>
</feature>
<comment type="caution">
    <text evidence="8">The sequence shown here is derived from an EMBL/GenBank/DDBJ whole genome shotgun (WGS) entry which is preliminary data.</text>
</comment>
<dbReference type="eggNOG" id="COG5590">
    <property type="taxonomic scope" value="Bacteria"/>
</dbReference>
<dbReference type="NCBIfam" id="TIGR02396">
    <property type="entry name" value="diverge_rpsU"/>
    <property type="match status" value="1"/>
</dbReference>
<keyword evidence="3" id="KW-0831">Ubiquinone biosynthesis</keyword>
<comment type="pathway">
    <text evidence="1">Cofactor biosynthesis; ubiquinone biosynthesis.</text>
</comment>
<sequence length="229" mass="25458">MPPDPRSAILDAALVNVPFDGWSEATLKAAARDAGVPLAEARALFPRGPVDLALAWHIRGDDAMADRLRQMDLADMRFRDRVAAALRTRIEVVRDKEAVRRGFTLFSLPMYSADGSKALWGTADRIWTALGDTATDINWYTKRATLAGVYGSTVLYWLGDDSLDNQDTWAFIDRRIEDVMRIEKVKAAANANPILRTLLAGPNWALGHVRAPMKMPRVDLPGTWRSTPE</sequence>
<gene>
    <name evidence="8" type="ORF">OCGS_1186</name>
</gene>
<evidence type="ECO:0000256" key="3">
    <source>
        <dbReference type="ARBA" id="ARBA00022688"/>
    </source>
</evidence>
<evidence type="ECO:0000313" key="9">
    <source>
        <dbReference type="Proteomes" id="UP000006765"/>
    </source>
</evidence>
<dbReference type="PANTHER" id="PTHR21427:SF19">
    <property type="entry name" value="UBIQUINONE BIOSYNTHESIS PROTEIN COQ9, MITOCHONDRIAL"/>
    <property type="match status" value="1"/>
</dbReference>
<dbReference type="PANTHER" id="PTHR21427">
    <property type="entry name" value="UBIQUINONE BIOSYNTHESIS PROTEIN COQ9, MITOCHONDRIAL"/>
    <property type="match status" value="1"/>
</dbReference>
<dbReference type="Gene3D" id="1.10.357.10">
    <property type="entry name" value="Tetracycline Repressor, domain 2"/>
    <property type="match status" value="1"/>
</dbReference>
<dbReference type="InterPro" id="IPR012762">
    <property type="entry name" value="Ubiq_biosynth_COQ9"/>
</dbReference>
<evidence type="ECO:0000256" key="6">
    <source>
        <dbReference type="ARBA" id="ARBA00058104"/>
    </source>
</evidence>
<keyword evidence="5" id="KW-0446">Lipid-binding</keyword>
<protein>
    <submittedName>
        <fullName evidence="8">RpsU-divergently transcribed protein</fullName>
    </submittedName>
</protein>
<comment type="function">
    <text evidence="6">Membrane-associated protein that warps the membrane surface to access and bind aromatic isoprenes with high specificity, including ubiquinone (CoQ) isoprene intermediates and presents them directly to COQ7, therefore facilitating the COQ7-mediated hydroxylase step. Participates in the biosynthesis of coenzyme Q, also named ubiquinone, an essential lipid-soluble electron transporter for aerobic cellular respiration.</text>
</comment>
<dbReference type="AlphaFoldDB" id="K2H9X6"/>
<name>K2H9X6_9RHOB</name>
<dbReference type="EMBL" id="AMGO01000021">
    <property type="protein sequence ID" value="EKE44348.1"/>
    <property type="molecule type" value="Genomic_DNA"/>
</dbReference>
<dbReference type="OrthoDB" id="7201143at2"/>
<keyword evidence="4" id="KW-0809">Transit peptide</keyword>
<comment type="similarity">
    <text evidence="2">Belongs to the COQ9 family.</text>
</comment>
<evidence type="ECO:0000256" key="5">
    <source>
        <dbReference type="ARBA" id="ARBA00023121"/>
    </source>
</evidence>
<reference evidence="8 9" key="1">
    <citation type="journal article" date="2012" name="J. Bacteriol.">
        <title>Draft Genome Sequence of Oceaniovalibus guishaninsula JLT2003T.</title>
        <authorList>
            <person name="Tang K."/>
            <person name="Liu K."/>
            <person name="Jiao N."/>
        </authorList>
    </citation>
    <scope>NUCLEOTIDE SEQUENCE [LARGE SCALE GENOMIC DNA]</scope>
    <source>
        <strain evidence="8 9">JLT2003</strain>
    </source>
</reference>
<organism evidence="8 9">
    <name type="scientific">Oceaniovalibus guishaninsula JLT2003</name>
    <dbReference type="NCBI Taxonomy" id="1231392"/>
    <lineage>
        <taxon>Bacteria</taxon>
        <taxon>Pseudomonadati</taxon>
        <taxon>Pseudomonadota</taxon>
        <taxon>Alphaproteobacteria</taxon>
        <taxon>Rhodobacterales</taxon>
        <taxon>Roseobacteraceae</taxon>
        <taxon>Oceaniovalibus</taxon>
    </lineage>
</organism>
<dbReference type="Proteomes" id="UP000006765">
    <property type="component" value="Unassembled WGS sequence"/>
</dbReference>
<dbReference type="Pfam" id="PF08511">
    <property type="entry name" value="COQ9"/>
    <property type="match status" value="1"/>
</dbReference>
<dbReference type="InterPro" id="IPR013718">
    <property type="entry name" value="COQ9_C"/>
</dbReference>
<proteinExistence type="inferred from homology"/>
<keyword evidence="9" id="KW-1185">Reference proteome</keyword>
<evidence type="ECO:0000256" key="2">
    <source>
        <dbReference type="ARBA" id="ARBA00010766"/>
    </source>
</evidence>
<dbReference type="PATRIC" id="fig|1231392.3.peg.1191"/>
<evidence type="ECO:0000256" key="1">
    <source>
        <dbReference type="ARBA" id="ARBA00004749"/>
    </source>
</evidence>
<dbReference type="GO" id="GO:0008289">
    <property type="term" value="F:lipid binding"/>
    <property type="evidence" value="ECO:0007669"/>
    <property type="project" value="UniProtKB-KW"/>
</dbReference>
<evidence type="ECO:0000256" key="4">
    <source>
        <dbReference type="ARBA" id="ARBA00022946"/>
    </source>
</evidence>
<evidence type="ECO:0000313" key="8">
    <source>
        <dbReference type="EMBL" id="EKE44348.1"/>
    </source>
</evidence>